<reference evidence="1 2" key="1">
    <citation type="submission" date="2018-05" db="EMBL/GenBank/DDBJ databases">
        <title>Comparative genomics of bacterial root endophytes of switchgrass collected from native prairies over two seasons.</title>
        <authorList>
            <person name="Tang Y."/>
        </authorList>
    </citation>
    <scope>NUCLEOTIDE SEQUENCE [LARGE SCALE GENOMIC DNA]</scope>
    <source>
        <strain evidence="1 2">NFIX32</strain>
    </source>
</reference>
<evidence type="ECO:0000313" key="2">
    <source>
        <dbReference type="Proteomes" id="UP000247755"/>
    </source>
</evidence>
<proteinExistence type="predicted"/>
<comment type="caution">
    <text evidence="1">The sequence shown here is derived from an EMBL/GenBank/DDBJ whole genome shotgun (WGS) entry which is preliminary data.</text>
</comment>
<dbReference type="EMBL" id="QJJY01000005">
    <property type="protein sequence ID" value="PXX36902.1"/>
    <property type="molecule type" value="Genomic_DNA"/>
</dbReference>
<name>A0A318J846_BURPY</name>
<gene>
    <name evidence="1" type="ORF">NA66_100541</name>
</gene>
<protein>
    <submittedName>
        <fullName evidence="1">Uncharacterized protein</fullName>
    </submittedName>
</protein>
<accession>A0A318J846</accession>
<organism evidence="1 2">
    <name type="scientific">Burkholderia pyrrocinia</name>
    <name type="common">Pseudomonas pyrrocinia</name>
    <dbReference type="NCBI Taxonomy" id="60550"/>
    <lineage>
        <taxon>Bacteria</taxon>
        <taxon>Pseudomonadati</taxon>
        <taxon>Pseudomonadota</taxon>
        <taxon>Betaproteobacteria</taxon>
        <taxon>Burkholderiales</taxon>
        <taxon>Burkholderiaceae</taxon>
        <taxon>Burkholderia</taxon>
        <taxon>Burkholderia cepacia complex</taxon>
    </lineage>
</organism>
<sequence>MQESWKEHAIRIRTIPVRKIVTRAAETQRDAVWSAAKLIDRGVLGAVGGQGALAT</sequence>
<evidence type="ECO:0000313" key="1">
    <source>
        <dbReference type="EMBL" id="PXX36902.1"/>
    </source>
</evidence>
<dbReference type="Proteomes" id="UP000247755">
    <property type="component" value="Unassembled WGS sequence"/>
</dbReference>
<dbReference type="AlphaFoldDB" id="A0A318J846"/>